<accession>A0A8H4XD85</accession>
<dbReference type="EMBL" id="JABEXW010000142">
    <property type="protein sequence ID" value="KAF4969931.1"/>
    <property type="molecule type" value="Genomic_DNA"/>
</dbReference>
<protein>
    <submittedName>
        <fullName evidence="1">Uncharacterized protein</fullName>
    </submittedName>
</protein>
<proteinExistence type="predicted"/>
<organism evidence="1 2">
    <name type="scientific">Fusarium sarcochroum</name>
    <dbReference type="NCBI Taxonomy" id="1208366"/>
    <lineage>
        <taxon>Eukaryota</taxon>
        <taxon>Fungi</taxon>
        <taxon>Dikarya</taxon>
        <taxon>Ascomycota</taxon>
        <taxon>Pezizomycotina</taxon>
        <taxon>Sordariomycetes</taxon>
        <taxon>Hypocreomycetidae</taxon>
        <taxon>Hypocreales</taxon>
        <taxon>Nectriaceae</taxon>
        <taxon>Fusarium</taxon>
        <taxon>Fusarium lateritium species complex</taxon>
    </lineage>
</organism>
<reference evidence="1" key="1">
    <citation type="journal article" date="2020" name="BMC Genomics">
        <title>Correction to: Identification and distribution of gene clusters required for synthesis of sphingolipid metabolism inhibitors in diverse species of the filamentous fungus Fusarium.</title>
        <authorList>
            <person name="Kim H.S."/>
            <person name="Lohmar J.M."/>
            <person name="Busman M."/>
            <person name="Brown D.W."/>
            <person name="Naumann T.A."/>
            <person name="Divon H.H."/>
            <person name="Lysoe E."/>
            <person name="Uhlig S."/>
            <person name="Proctor R.H."/>
        </authorList>
    </citation>
    <scope>NUCLEOTIDE SEQUENCE</scope>
    <source>
        <strain evidence="1">NRRL 20472</strain>
    </source>
</reference>
<dbReference type="Proteomes" id="UP000622797">
    <property type="component" value="Unassembled WGS sequence"/>
</dbReference>
<keyword evidence="2" id="KW-1185">Reference proteome</keyword>
<dbReference type="OrthoDB" id="5130764at2759"/>
<evidence type="ECO:0000313" key="1">
    <source>
        <dbReference type="EMBL" id="KAF4969931.1"/>
    </source>
</evidence>
<sequence length="167" mass="19401">MSEHVFRTYEEAVIRIRYSSWKSRLWTLEVGFYAQRLVFRFHDTLITLGELLAGWKQSSTFPMLLKSHANLKVLDGIKYSVLSKILGAFPDDIRTVSSIELHMDKKHFYTILRAGYLRAERFALLTEEDEVQCIAAAWPKLIQVYSEAGMYAKDSGTRIKRLRFISS</sequence>
<gene>
    <name evidence="1" type="ORF">FSARC_2917</name>
</gene>
<comment type="caution">
    <text evidence="1">The sequence shown here is derived from an EMBL/GenBank/DDBJ whole genome shotgun (WGS) entry which is preliminary data.</text>
</comment>
<evidence type="ECO:0000313" key="2">
    <source>
        <dbReference type="Proteomes" id="UP000622797"/>
    </source>
</evidence>
<dbReference type="AlphaFoldDB" id="A0A8H4XD85"/>
<name>A0A8H4XD85_9HYPO</name>
<reference evidence="1" key="2">
    <citation type="submission" date="2020-05" db="EMBL/GenBank/DDBJ databases">
        <authorList>
            <person name="Kim H.-S."/>
            <person name="Proctor R.H."/>
            <person name="Brown D.W."/>
        </authorList>
    </citation>
    <scope>NUCLEOTIDE SEQUENCE</scope>
    <source>
        <strain evidence="1">NRRL 20472</strain>
    </source>
</reference>